<name>A0A4U0X6C3_9PEZI</name>
<dbReference type="EMBL" id="NAJN01000603">
    <property type="protein sequence ID" value="TKA70966.1"/>
    <property type="molecule type" value="Genomic_DNA"/>
</dbReference>
<feature type="region of interest" description="Disordered" evidence="1">
    <location>
        <begin position="272"/>
        <end position="297"/>
    </location>
</feature>
<evidence type="ECO:0000313" key="3">
    <source>
        <dbReference type="Proteomes" id="UP000308768"/>
    </source>
</evidence>
<comment type="caution">
    <text evidence="2">The sequence shown here is derived from an EMBL/GenBank/DDBJ whole genome shotgun (WGS) entry which is preliminary data.</text>
</comment>
<feature type="compositionally biased region" description="Basic residues" evidence="1">
    <location>
        <begin position="193"/>
        <end position="204"/>
    </location>
</feature>
<protein>
    <submittedName>
        <fullName evidence="2">Uncharacterized protein</fullName>
    </submittedName>
</protein>
<feature type="compositionally biased region" description="Acidic residues" evidence="1">
    <location>
        <begin position="273"/>
        <end position="288"/>
    </location>
</feature>
<dbReference type="AlphaFoldDB" id="A0A4U0X6C3"/>
<dbReference type="Proteomes" id="UP000308768">
    <property type="component" value="Unassembled WGS sequence"/>
</dbReference>
<keyword evidence="3" id="KW-1185">Reference proteome</keyword>
<reference evidence="2 3" key="1">
    <citation type="submission" date="2017-03" db="EMBL/GenBank/DDBJ databases">
        <title>Genomes of endolithic fungi from Antarctica.</title>
        <authorList>
            <person name="Coleine C."/>
            <person name="Masonjones S."/>
            <person name="Stajich J.E."/>
        </authorList>
    </citation>
    <scope>NUCLEOTIDE SEQUENCE [LARGE SCALE GENOMIC DNA]</scope>
    <source>
        <strain evidence="2 3">CCFEE 5187</strain>
    </source>
</reference>
<gene>
    <name evidence="2" type="ORF">B0A49_07288</name>
</gene>
<evidence type="ECO:0000256" key="1">
    <source>
        <dbReference type="SAM" id="MobiDB-lite"/>
    </source>
</evidence>
<sequence>MSAHTQRTIFTSFRPDPRISSIYHPPPWENPLRASCQSSTLALLSLNLDREFLDRLDRKTEKLKAIASQLTRAEIHLSATMATKSAPDFTPREEELMAKIWLCMKTAPEIDFKLLATHMDCAPKTVSNLWGKVKNKLGLPPVTPGAKAEASTKKTTAGVDEGSAVAEVGDSDEAANGNGFTAINAVDPVTPKKTPKRSPAKRKMKDAATTTAEGEGDDEADADATPKKRARRTPGKKANKTEATAKEGDGNVDFEASQTVAVDESIAFQAVHEDEEDIEGVPMTDEEALPGMAAPFF</sequence>
<evidence type="ECO:0000313" key="2">
    <source>
        <dbReference type="EMBL" id="TKA70966.1"/>
    </source>
</evidence>
<dbReference type="STRING" id="331657.A0A4U0X6C3"/>
<feature type="compositionally biased region" description="Low complexity" evidence="1">
    <location>
        <begin position="146"/>
        <end position="157"/>
    </location>
</feature>
<feature type="compositionally biased region" description="Basic and acidic residues" evidence="1">
    <location>
        <begin position="239"/>
        <end position="249"/>
    </location>
</feature>
<accession>A0A4U0X6C3</accession>
<dbReference type="OrthoDB" id="5403747at2759"/>
<proteinExistence type="predicted"/>
<feature type="compositionally biased region" description="Basic residues" evidence="1">
    <location>
        <begin position="227"/>
        <end position="238"/>
    </location>
</feature>
<feature type="region of interest" description="Disordered" evidence="1">
    <location>
        <begin position="135"/>
        <end position="255"/>
    </location>
</feature>
<organism evidence="2 3">
    <name type="scientific">Cryomyces minteri</name>
    <dbReference type="NCBI Taxonomy" id="331657"/>
    <lineage>
        <taxon>Eukaryota</taxon>
        <taxon>Fungi</taxon>
        <taxon>Dikarya</taxon>
        <taxon>Ascomycota</taxon>
        <taxon>Pezizomycotina</taxon>
        <taxon>Dothideomycetes</taxon>
        <taxon>Dothideomycetes incertae sedis</taxon>
        <taxon>Cryomyces</taxon>
    </lineage>
</organism>